<evidence type="ECO:0000259" key="5">
    <source>
        <dbReference type="Pfam" id="PF03781"/>
    </source>
</evidence>
<dbReference type="InterPro" id="IPR005532">
    <property type="entry name" value="SUMF_dom"/>
</dbReference>
<dbReference type="SUPFAM" id="SSF56436">
    <property type="entry name" value="C-type lectin-like"/>
    <property type="match status" value="1"/>
</dbReference>
<evidence type="ECO:0000256" key="3">
    <source>
        <dbReference type="ARBA" id="ARBA00037882"/>
    </source>
</evidence>
<dbReference type="PANTHER" id="PTHR23150:SF36">
    <property type="entry name" value="HERCYNINE OXYGENASE"/>
    <property type="match status" value="1"/>
</dbReference>
<comment type="pathway">
    <text evidence="3">Amino-acid biosynthesis; ergothioneine biosynthesis.</text>
</comment>
<protein>
    <submittedName>
        <fullName evidence="7">Ergothioneine biosynthesis protein EgtB</fullName>
    </submittedName>
</protein>
<evidence type="ECO:0000256" key="2">
    <source>
        <dbReference type="ARBA" id="ARBA00023004"/>
    </source>
</evidence>
<dbReference type="InterPro" id="IPR051043">
    <property type="entry name" value="Sulfatase_Mod_Factor_Kinase"/>
</dbReference>
<dbReference type="InterPro" id="IPR017806">
    <property type="entry name" value="EgtB"/>
</dbReference>
<keyword evidence="2" id="KW-0408">Iron</keyword>
<dbReference type="InterPro" id="IPR024775">
    <property type="entry name" value="DinB-like"/>
</dbReference>
<reference evidence="7 8" key="1">
    <citation type="submission" date="2020-06" db="EMBL/GenBank/DDBJ databases">
        <title>Schlegella sp. ID0723 isolated from air conditioner.</title>
        <authorList>
            <person name="Kim D.Y."/>
            <person name="Kim D.-U."/>
        </authorList>
    </citation>
    <scope>NUCLEOTIDE SEQUENCE [LARGE SCALE GENOMIC DNA]</scope>
    <source>
        <strain evidence="7 8">ID0723</strain>
    </source>
</reference>
<feature type="region of interest" description="Disordered" evidence="4">
    <location>
        <begin position="1"/>
        <end position="26"/>
    </location>
</feature>
<dbReference type="SUPFAM" id="SSF109854">
    <property type="entry name" value="DinB/YfiT-like putative metalloenzymes"/>
    <property type="match status" value="1"/>
</dbReference>
<evidence type="ECO:0000313" key="8">
    <source>
        <dbReference type="Proteomes" id="UP000529637"/>
    </source>
</evidence>
<dbReference type="Gene3D" id="3.90.1580.10">
    <property type="entry name" value="paralog of FGE (formylglycine-generating enzyme)"/>
    <property type="match status" value="1"/>
</dbReference>
<accession>A0A7Y6NPS4</accession>
<dbReference type="PANTHER" id="PTHR23150">
    <property type="entry name" value="SULFATASE MODIFYING FACTOR 1, 2"/>
    <property type="match status" value="1"/>
</dbReference>
<sequence>MSTPASRLERSRASLPDARPSGPAAAERLARRFRAVRDRTVALAAPLSPEDAQVQSMPDASPAKWHLAHVTWFFETFILERFEPDFAPHDAAFRVLFNSYYHGVGAQHPRAQRGLVTRPTLDAVLAYRRDVDARMQALLAGSLPPDAASAVEALVTLGLEHEQQHQELLLTDIKHAFSLNPLAPAYAQRWPIAQVQPAPLAWFGLPGGLVGIGHDPGLDGAFAFDNEAPRHRVWLEPYELASRPATNGDFAAFIDDGGYRRPELWLSMGWDWVQAGARAAPLYWRRDGARWLSHTLHGVVEIDPHTPVCHLSYFEADAYARWAGARLPTEAEWEHAARRLAGGVRGNFADRGAYHPLPPAVTGDTQPVQMFGDVWEWTGSAYLPYPGYRPAPGAVGEYNGKFMCNQFVLRGGSCATPEGHVRASYRNFFPPDAQWQFSGVRLARDVG</sequence>
<evidence type="ECO:0000256" key="1">
    <source>
        <dbReference type="ARBA" id="ARBA00023002"/>
    </source>
</evidence>
<gene>
    <name evidence="7" type="ORF">HQN59_15190</name>
</gene>
<dbReference type="Gene3D" id="1.20.120.450">
    <property type="entry name" value="dinb family like domain"/>
    <property type="match status" value="1"/>
</dbReference>
<dbReference type="NCBIfam" id="TIGR03440">
    <property type="entry name" value="egtB_TIGR03440"/>
    <property type="match status" value="1"/>
</dbReference>
<dbReference type="InterPro" id="IPR034660">
    <property type="entry name" value="DinB/YfiT-like"/>
</dbReference>
<dbReference type="Proteomes" id="UP000529637">
    <property type="component" value="Unassembled WGS sequence"/>
</dbReference>
<proteinExistence type="predicted"/>
<keyword evidence="8" id="KW-1185">Reference proteome</keyword>
<evidence type="ECO:0000256" key="4">
    <source>
        <dbReference type="SAM" id="MobiDB-lite"/>
    </source>
</evidence>
<keyword evidence="1" id="KW-0560">Oxidoreductase</keyword>
<dbReference type="Pfam" id="PF12867">
    <property type="entry name" value="DinB_2"/>
    <property type="match status" value="1"/>
</dbReference>
<name>A0A7Y6NPS4_9BURK</name>
<feature type="domain" description="Sulfatase-modifying factor enzyme-like" evidence="5">
    <location>
        <begin position="205"/>
        <end position="444"/>
    </location>
</feature>
<comment type="caution">
    <text evidence="7">The sequence shown here is derived from an EMBL/GenBank/DDBJ whole genome shotgun (WGS) entry which is preliminary data.</text>
</comment>
<dbReference type="AlphaFoldDB" id="A0A7Y6NPS4"/>
<dbReference type="GO" id="GO:0052699">
    <property type="term" value="P:ergothioneine biosynthetic process"/>
    <property type="evidence" value="ECO:0007669"/>
    <property type="project" value="InterPro"/>
</dbReference>
<feature type="domain" description="DinB-like" evidence="6">
    <location>
        <begin position="33"/>
        <end position="168"/>
    </location>
</feature>
<dbReference type="InterPro" id="IPR042095">
    <property type="entry name" value="SUMF_sf"/>
</dbReference>
<organism evidence="7 8">
    <name type="scientific">Piscinibacter koreensis</name>
    <dbReference type="NCBI Taxonomy" id="2742824"/>
    <lineage>
        <taxon>Bacteria</taxon>
        <taxon>Pseudomonadati</taxon>
        <taxon>Pseudomonadota</taxon>
        <taxon>Betaproteobacteria</taxon>
        <taxon>Burkholderiales</taxon>
        <taxon>Sphaerotilaceae</taxon>
        <taxon>Piscinibacter</taxon>
    </lineage>
</organism>
<dbReference type="RefSeq" id="WP_176069967.1">
    <property type="nucleotide sequence ID" value="NZ_JABWMJ010000007.1"/>
</dbReference>
<dbReference type="EMBL" id="JABWMJ010000007">
    <property type="protein sequence ID" value="NUZ07107.1"/>
    <property type="molecule type" value="Genomic_DNA"/>
</dbReference>
<evidence type="ECO:0000259" key="6">
    <source>
        <dbReference type="Pfam" id="PF12867"/>
    </source>
</evidence>
<dbReference type="InterPro" id="IPR016187">
    <property type="entry name" value="CTDL_fold"/>
</dbReference>
<dbReference type="Pfam" id="PF03781">
    <property type="entry name" value="FGE-sulfatase"/>
    <property type="match status" value="1"/>
</dbReference>
<evidence type="ECO:0000313" key="7">
    <source>
        <dbReference type="EMBL" id="NUZ07107.1"/>
    </source>
</evidence>